<evidence type="ECO:0000313" key="1">
    <source>
        <dbReference type="EMBL" id="QRW17356.1"/>
    </source>
</evidence>
<dbReference type="EMBL" id="CP059659">
    <property type="protein sequence ID" value="QRW17356.1"/>
    <property type="molecule type" value="Genomic_DNA"/>
</dbReference>
<organism evidence="1 2">
    <name type="scientific">Rhizoctonia solani</name>
    <dbReference type="NCBI Taxonomy" id="456999"/>
    <lineage>
        <taxon>Eukaryota</taxon>
        <taxon>Fungi</taxon>
        <taxon>Dikarya</taxon>
        <taxon>Basidiomycota</taxon>
        <taxon>Agaricomycotina</taxon>
        <taxon>Agaricomycetes</taxon>
        <taxon>Cantharellales</taxon>
        <taxon>Ceratobasidiaceae</taxon>
        <taxon>Rhizoctonia</taxon>
    </lineage>
</organism>
<protein>
    <submittedName>
        <fullName evidence="1">Uncharacterized protein</fullName>
    </submittedName>
</protein>
<accession>A0A8H8NP34</accession>
<proteinExistence type="predicted"/>
<gene>
    <name evidence="1" type="ORF">RhiXN_05358</name>
</gene>
<sequence length="75" mass="8396">MSGNSARVGHRLLSHHQDSLGHNPTCTLTVACQINKKTYSTTCRERRTCSSLNVLKLIYDTDGINGWPPTHDHSY</sequence>
<dbReference type="AlphaFoldDB" id="A0A8H8NP34"/>
<dbReference type="KEGG" id="rsx:RhiXN_05358"/>
<evidence type="ECO:0000313" key="2">
    <source>
        <dbReference type="Proteomes" id="UP000650533"/>
    </source>
</evidence>
<dbReference type="PROSITE" id="PS51257">
    <property type="entry name" value="PROKAR_LIPOPROTEIN"/>
    <property type="match status" value="1"/>
</dbReference>
<reference evidence="1" key="1">
    <citation type="submission" date="2020-05" db="EMBL/GenBank/DDBJ databases">
        <title>Evolutionary and genomic comparisons of hybrid uninucleate and nonhybrid Rhizoctonia fungi.</title>
        <authorList>
            <person name="Li C."/>
            <person name="Chen X."/>
        </authorList>
    </citation>
    <scope>NUCLEOTIDE SEQUENCE</scope>
    <source>
        <strain evidence="1">AG-1 IA</strain>
    </source>
</reference>
<name>A0A8H8NP34_9AGAM</name>
<dbReference type="Proteomes" id="UP000650533">
    <property type="component" value="Chromosome 2"/>
</dbReference>
<dbReference type="GeneID" id="67027637"/>
<dbReference type="RefSeq" id="XP_043177593.1">
    <property type="nucleotide sequence ID" value="XM_043325174.1"/>
</dbReference>